<dbReference type="Proteomes" id="UP000308600">
    <property type="component" value="Unassembled WGS sequence"/>
</dbReference>
<organism evidence="1 2">
    <name type="scientific">Pluteus cervinus</name>
    <dbReference type="NCBI Taxonomy" id="181527"/>
    <lineage>
        <taxon>Eukaryota</taxon>
        <taxon>Fungi</taxon>
        <taxon>Dikarya</taxon>
        <taxon>Basidiomycota</taxon>
        <taxon>Agaricomycotina</taxon>
        <taxon>Agaricomycetes</taxon>
        <taxon>Agaricomycetidae</taxon>
        <taxon>Agaricales</taxon>
        <taxon>Pluteineae</taxon>
        <taxon>Pluteaceae</taxon>
        <taxon>Pluteus</taxon>
    </lineage>
</organism>
<gene>
    <name evidence="1" type="ORF">BDN72DRAFT_865713</name>
</gene>
<name>A0ACD2ZZC7_9AGAR</name>
<sequence>MPAAPAAPIAPLAAVQLPPDFNVIQGALNTLADQVVRLPHAAPLTRADLVMTQAIAAAETRLRNEITQAEQRIQTQITLQAELARIRIHNYHCPLDALLQFPPGTAIHNIPTTKNELAAAQHKPRDRQRRNQPRVDLERSYPPRQEGANQPIPWDDVTVDSAMDTNSPQW</sequence>
<keyword evidence="2" id="KW-1185">Reference proteome</keyword>
<evidence type="ECO:0000313" key="2">
    <source>
        <dbReference type="Proteomes" id="UP000308600"/>
    </source>
</evidence>
<reference evidence="1 2" key="1">
    <citation type="journal article" date="2019" name="Nat. Ecol. Evol.">
        <title>Megaphylogeny resolves global patterns of mushroom evolution.</title>
        <authorList>
            <person name="Varga T."/>
            <person name="Krizsan K."/>
            <person name="Foldi C."/>
            <person name="Dima B."/>
            <person name="Sanchez-Garcia M."/>
            <person name="Sanchez-Ramirez S."/>
            <person name="Szollosi G.J."/>
            <person name="Szarkandi J.G."/>
            <person name="Papp V."/>
            <person name="Albert L."/>
            <person name="Andreopoulos W."/>
            <person name="Angelini C."/>
            <person name="Antonin V."/>
            <person name="Barry K.W."/>
            <person name="Bougher N.L."/>
            <person name="Buchanan P."/>
            <person name="Buyck B."/>
            <person name="Bense V."/>
            <person name="Catcheside P."/>
            <person name="Chovatia M."/>
            <person name="Cooper J."/>
            <person name="Damon W."/>
            <person name="Desjardin D."/>
            <person name="Finy P."/>
            <person name="Geml J."/>
            <person name="Haridas S."/>
            <person name="Hughes K."/>
            <person name="Justo A."/>
            <person name="Karasinski D."/>
            <person name="Kautmanova I."/>
            <person name="Kiss B."/>
            <person name="Kocsube S."/>
            <person name="Kotiranta H."/>
            <person name="LaButti K.M."/>
            <person name="Lechner B.E."/>
            <person name="Liimatainen K."/>
            <person name="Lipzen A."/>
            <person name="Lukacs Z."/>
            <person name="Mihaltcheva S."/>
            <person name="Morgado L.N."/>
            <person name="Niskanen T."/>
            <person name="Noordeloos M.E."/>
            <person name="Ohm R.A."/>
            <person name="Ortiz-Santana B."/>
            <person name="Ovrebo C."/>
            <person name="Racz N."/>
            <person name="Riley R."/>
            <person name="Savchenko A."/>
            <person name="Shiryaev A."/>
            <person name="Soop K."/>
            <person name="Spirin V."/>
            <person name="Szebenyi C."/>
            <person name="Tomsovsky M."/>
            <person name="Tulloss R.E."/>
            <person name="Uehling J."/>
            <person name="Grigoriev I.V."/>
            <person name="Vagvolgyi C."/>
            <person name="Papp T."/>
            <person name="Martin F.M."/>
            <person name="Miettinen O."/>
            <person name="Hibbett D.S."/>
            <person name="Nagy L.G."/>
        </authorList>
    </citation>
    <scope>NUCLEOTIDE SEQUENCE [LARGE SCALE GENOMIC DNA]</scope>
    <source>
        <strain evidence="1 2">NL-1719</strain>
    </source>
</reference>
<proteinExistence type="predicted"/>
<dbReference type="EMBL" id="ML209220">
    <property type="protein sequence ID" value="TFK58723.1"/>
    <property type="molecule type" value="Genomic_DNA"/>
</dbReference>
<evidence type="ECO:0000313" key="1">
    <source>
        <dbReference type="EMBL" id="TFK58723.1"/>
    </source>
</evidence>
<accession>A0ACD2ZZC7</accession>
<protein>
    <submittedName>
        <fullName evidence="1">Uncharacterized protein</fullName>
    </submittedName>
</protein>